<proteinExistence type="predicted"/>
<dbReference type="SMART" id="SM00108">
    <property type="entry name" value="B_lectin"/>
    <property type="match status" value="1"/>
</dbReference>
<evidence type="ECO:0000313" key="2">
    <source>
        <dbReference type="EMBL" id="KAK0150351.1"/>
    </source>
</evidence>
<sequence length="217" mass="25220">MNRNSLSTSQELRKGDFLMSENGEYKACFQNDGNFVIYKWPTSEEIWASNTKGSQAYRLILQDDSNLVMRDNNNKSIWHSGTWTNRHSNQVRLTLTNYGQLVLDTDGKINWIELRKGEFLMSENGQFKAWFKNDGNFVIYKWPSLEEIWASDTNGEHAYRLILQDDSNLVIYDNKNSPIWHSNTWTNRHSDHVRLTLTNYGQLVLDTAGKTAWTAGQ</sequence>
<dbReference type="Proteomes" id="UP001174136">
    <property type="component" value="Unassembled WGS sequence"/>
</dbReference>
<dbReference type="InterPro" id="IPR001480">
    <property type="entry name" value="Bulb-type_lectin_dom"/>
</dbReference>
<comment type="caution">
    <text evidence="2">The sequence shown here is derived from an EMBL/GenBank/DDBJ whole genome shotgun (WGS) entry which is preliminary data.</text>
</comment>
<protein>
    <submittedName>
        <fullName evidence="2">Comitin</fullName>
    </submittedName>
</protein>
<feature type="domain" description="Bulb-type lectin" evidence="1">
    <location>
        <begin position="136"/>
        <end position="217"/>
    </location>
</feature>
<organism evidence="2 3">
    <name type="scientific">Merluccius polli</name>
    <name type="common">Benguela hake</name>
    <name type="synonym">Merluccius cadenati</name>
    <dbReference type="NCBI Taxonomy" id="89951"/>
    <lineage>
        <taxon>Eukaryota</taxon>
        <taxon>Metazoa</taxon>
        <taxon>Chordata</taxon>
        <taxon>Craniata</taxon>
        <taxon>Vertebrata</taxon>
        <taxon>Euteleostomi</taxon>
        <taxon>Actinopterygii</taxon>
        <taxon>Neopterygii</taxon>
        <taxon>Teleostei</taxon>
        <taxon>Neoteleostei</taxon>
        <taxon>Acanthomorphata</taxon>
        <taxon>Zeiogadaria</taxon>
        <taxon>Gadariae</taxon>
        <taxon>Gadiformes</taxon>
        <taxon>Gadoidei</taxon>
        <taxon>Merlucciidae</taxon>
        <taxon>Merluccius</taxon>
    </lineage>
</organism>
<dbReference type="Gene3D" id="2.90.10.30">
    <property type="match status" value="2"/>
</dbReference>
<dbReference type="InterPro" id="IPR036426">
    <property type="entry name" value="Bulb-type_lectin_dom_sf"/>
</dbReference>
<name>A0AA47P4C9_MERPO</name>
<feature type="domain" description="Bulb-type lectin" evidence="1">
    <location>
        <begin position="3"/>
        <end position="116"/>
    </location>
</feature>
<accession>A0AA47P4C9</accession>
<dbReference type="EMBL" id="JAOPHQ010001504">
    <property type="protein sequence ID" value="KAK0150351.1"/>
    <property type="molecule type" value="Genomic_DNA"/>
</dbReference>
<dbReference type="PROSITE" id="PS50927">
    <property type="entry name" value="BULB_LECTIN"/>
    <property type="match status" value="2"/>
</dbReference>
<gene>
    <name evidence="2" type="primary">comA</name>
    <name evidence="2" type="ORF">N1851_008550</name>
</gene>
<evidence type="ECO:0000313" key="3">
    <source>
        <dbReference type="Proteomes" id="UP001174136"/>
    </source>
</evidence>
<dbReference type="AlphaFoldDB" id="A0AA47P4C9"/>
<keyword evidence="3" id="KW-1185">Reference proteome</keyword>
<evidence type="ECO:0000259" key="1">
    <source>
        <dbReference type="PROSITE" id="PS50927"/>
    </source>
</evidence>
<reference evidence="2" key="1">
    <citation type="journal article" date="2023" name="Front. Mar. Sci.">
        <title>A new Merluccius polli reference genome to investigate the effects of global change in West African waters.</title>
        <authorList>
            <person name="Mateo J.L."/>
            <person name="Blanco-Fernandez C."/>
            <person name="Garcia-Vazquez E."/>
            <person name="Machado-Schiaffino G."/>
        </authorList>
    </citation>
    <scope>NUCLEOTIDE SEQUENCE</scope>
    <source>
        <strain evidence="2">C29</strain>
        <tissue evidence="2">Fin</tissue>
    </source>
</reference>
<dbReference type="SUPFAM" id="SSF51110">
    <property type="entry name" value="alpha-D-mannose-specific plant lectins"/>
    <property type="match status" value="2"/>
</dbReference>